<protein>
    <submittedName>
        <fullName evidence="4">Methyl-accepting chemotaxis protein</fullName>
    </submittedName>
</protein>
<keyword evidence="1" id="KW-0175">Coiled coil</keyword>
<evidence type="ECO:0000313" key="4">
    <source>
        <dbReference type="EMBL" id="ADU96994.1"/>
    </source>
</evidence>
<reference evidence="4" key="1">
    <citation type="submission" date="2011-01" db="EMBL/GenBank/DDBJ databases">
        <title>Complete sequence of chromosome of Thermovibrio ammonificans HB-1.</title>
        <authorList>
            <consortium name="US DOE Joint Genome Institute"/>
            <person name="Lucas S."/>
            <person name="Copeland A."/>
            <person name="Lapidus A."/>
            <person name="Cheng J.-F."/>
            <person name="Goodwin L."/>
            <person name="Pitluck S."/>
            <person name="Davenport K."/>
            <person name="Detter J.C."/>
            <person name="Han C."/>
            <person name="Tapia R."/>
            <person name="Land M."/>
            <person name="Hauser L."/>
            <person name="Kyrpides N."/>
            <person name="Ivanova N."/>
            <person name="Ovchinnikova G."/>
            <person name="Vetriani C."/>
            <person name="Woyke T."/>
        </authorList>
    </citation>
    <scope>NUCLEOTIDE SEQUENCE [LARGE SCALE GENOMIC DNA]</scope>
    <source>
        <strain evidence="4">HB-1</strain>
    </source>
</reference>
<dbReference type="STRING" id="648996.Theam_1027"/>
<evidence type="ECO:0000259" key="3">
    <source>
        <dbReference type="PROSITE" id="PS50906"/>
    </source>
</evidence>
<dbReference type="InterPro" id="IPR010910">
    <property type="entry name" value="Nitrate/nitrite_sensing_bac"/>
</dbReference>
<dbReference type="HOGENOM" id="CLU_816193_0_0_0"/>
<dbReference type="EMBL" id="CP002444">
    <property type="protein sequence ID" value="ADU96994.1"/>
    <property type="molecule type" value="Genomic_DNA"/>
</dbReference>
<accession>E8T299</accession>
<dbReference type="KEGG" id="tam:Theam_1027"/>
<dbReference type="OrthoDB" id="9790669at2"/>
<evidence type="ECO:0000256" key="2">
    <source>
        <dbReference type="SAM" id="Phobius"/>
    </source>
</evidence>
<evidence type="ECO:0000256" key="1">
    <source>
        <dbReference type="SAM" id="Coils"/>
    </source>
</evidence>
<feature type="coiled-coil region" evidence="1">
    <location>
        <begin position="79"/>
        <end position="106"/>
    </location>
</feature>
<feature type="transmembrane region" description="Helical" evidence="2">
    <location>
        <begin position="311"/>
        <end position="333"/>
    </location>
</feature>
<dbReference type="eggNOG" id="COG0840">
    <property type="taxonomic scope" value="Bacteria"/>
</dbReference>
<sequence length="340" mass="38050">MAQNGKGTGKVLLVGLVSIFVIAVLSFFLISQNLKKEENLEKLKTSILISTRVSAVVHELQKERGRTAGFLGSGGETFKEELKAQRAETDKEIAKLEELLNKETLMAFPPKIRQELVDVLDNLKAISSERLKVDSKEVTLRQAIAFYTNLDNKLIDLVARLAHYAKEADISRELLGYSDLMYAKEKAGLERAILSVAFANNKFSTPQLFQRFVDLMAQQKAFLKSFELAAPENVVRYYREVVSSSQSAQQVKNYEELALQTPFQGGWNVDPNLWFSTITQKINLMKKVEDYTAQDLISRITEKLSAAKSELYITFGLAAIAILIIVVVMGTSIKTAKEEG</sequence>
<dbReference type="Pfam" id="PF08376">
    <property type="entry name" value="NIT"/>
    <property type="match status" value="1"/>
</dbReference>
<organism evidence="4 5">
    <name type="scientific">Thermovibrio ammonificans (strain DSM 15698 / JCM 12110 / HB-1)</name>
    <dbReference type="NCBI Taxonomy" id="648996"/>
    <lineage>
        <taxon>Bacteria</taxon>
        <taxon>Pseudomonadati</taxon>
        <taxon>Aquificota</taxon>
        <taxon>Aquificia</taxon>
        <taxon>Desulfurobacteriales</taxon>
        <taxon>Desulfurobacteriaceae</taxon>
        <taxon>Thermovibrio</taxon>
    </lineage>
</organism>
<evidence type="ECO:0000313" key="5">
    <source>
        <dbReference type="Proteomes" id="UP000006362"/>
    </source>
</evidence>
<dbReference type="Proteomes" id="UP000006362">
    <property type="component" value="Chromosome"/>
</dbReference>
<name>E8T299_THEA1</name>
<dbReference type="PROSITE" id="PS50906">
    <property type="entry name" value="NIT"/>
    <property type="match status" value="1"/>
</dbReference>
<keyword evidence="2" id="KW-0472">Membrane</keyword>
<keyword evidence="2" id="KW-1133">Transmembrane helix</keyword>
<feature type="transmembrane region" description="Helical" evidence="2">
    <location>
        <begin position="12"/>
        <end position="30"/>
    </location>
</feature>
<dbReference type="RefSeq" id="WP_013537780.1">
    <property type="nucleotide sequence ID" value="NC_014926.1"/>
</dbReference>
<dbReference type="InterPro" id="IPR013587">
    <property type="entry name" value="Nitrate/nitrite_sensing"/>
</dbReference>
<gene>
    <name evidence="4" type="ordered locus">Theam_1027</name>
</gene>
<dbReference type="AlphaFoldDB" id="E8T299"/>
<keyword evidence="2" id="KW-0812">Transmembrane</keyword>
<keyword evidence="5" id="KW-1185">Reference proteome</keyword>
<proteinExistence type="predicted"/>
<feature type="domain" description="NIT" evidence="3">
    <location>
        <begin position="51"/>
        <end position="303"/>
    </location>
</feature>